<evidence type="ECO:0000259" key="6">
    <source>
        <dbReference type="PROSITE" id="PS51285"/>
    </source>
</evidence>
<dbReference type="GO" id="GO:0005524">
    <property type="term" value="F:ATP binding"/>
    <property type="evidence" value="ECO:0007669"/>
    <property type="project" value="UniProtKB-KW"/>
</dbReference>
<dbReference type="SMART" id="SM00133">
    <property type="entry name" value="S_TK_X"/>
    <property type="match status" value="1"/>
</dbReference>
<evidence type="ECO:0000256" key="5">
    <source>
        <dbReference type="ARBA" id="ARBA00022840"/>
    </source>
</evidence>
<evidence type="ECO:0000256" key="1">
    <source>
        <dbReference type="ARBA" id="ARBA00022527"/>
    </source>
</evidence>
<dbReference type="InterPro" id="IPR017892">
    <property type="entry name" value="Pkinase_C"/>
</dbReference>
<protein>
    <recommendedName>
        <fullName evidence="6">AGC-kinase C-terminal domain-containing protein</fullName>
    </recommendedName>
</protein>
<reference evidence="7" key="1">
    <citation type="submission" date="2021-01" db="EMBL/GenBank/DDBJ databases">
        <authorList>
            <person name="Corre E."/>
            <person name="Pelletier E."/>
            <person name="Niang G."/>
            <person name="Scheremetjew M."/>
            <person name="Finn R."/>
            <person name="Kale V."/>
            <person name="Holt S."/>
            <person name="Cochrane G."/>
            <person name="Meng A."/>
            <person name="Brown T."/>
            <person name="Cohen L."/>
        </authorList>
    </citation>
    <scope>NUCLEOTIDE SEQUENCE</scope>
    <source>
        <strain evidence="7">FSP1.4</strain>
    </source>
</reference>
<dbReference type="EMBL" id="HBII01040563">
    <property type="protein sequence ID" value="CAE0358081.1"/>
    <property type="molecule type" value="Transcribed_RNA"/>
</dbReference>
<evidence type="ECO:0000256" key="4">
    <source>
        <dbReference type="ARBA" id="ARBA00022777"/>
    </source>
</evidence>
<proteinExistence type="predicted"/>
<dbReference type="Gene3D" id="3.30.200.20">
    <property type="entry name" value="Phosphorylase Kinase, domain 1"/>
    <property type="match status" value="1"/>
</dbReference>
<dbReference type="Gene3D" id="1.10.510.10">
    <property type="entry name" value="Transferase(Phosphotransferase) domain 1"/>
    <property type="match status" value="1"/>
</dbReference>
<name>A0A7S3NHD3_9SPIT</name>
<gene>
    <name evidence="7" type="ORF">EHAR0213_LOCUS17001</name>
</gene>
<feature type="domain" description="AGC-kinase C-terminal" evidence="6">
    <location>
        <begin position="42"/>
        <end position="114"/>
    </location>
</feature>
<keyword evidence="5" id="KW-0067">ATP-binding</keyword>
<evidence type="ECO:0000256" key="2">
    <source>
        <dbReference type="ARBA" id="ARBA00022679"/>
    </source>
</evidence>
<keyword evidence="1" id="KW-0723">Serine/threonine-protein kinase</keyword>
<dbReference type="Pfam" id="PF00433">
    <property type="entry name" value="Pkinase_C"/>
    <property type="match status" value="1"/>
</dbReference>
<keyword evidence="2" id="KW-0808">Transferase</keyword>
<keyword evidence="3" id="KW-0547">Nucleotide-binding</keyword>
<organism evidence="7">
    <name type="scientific">Euplotes harpa</name>
    <dbReference type="NCBI Taxonomy" id="151035"/>
    <lineage>
        <taxon>Eukaryota</taxon>
        <taxon>Sar</taxon>
        <taxon>Alveolata</taxon>
        <taxon>Ciliophora</taxon>
        <taxon>Intramacronucleata</taxon>
        <taxon>Spirotrichea</taxon>
        <taxon>Hypotrichia</taxon>
        <taxon>Euplotida</taxon>
        <taxon>Euplotidae</taxon>
        <taxon>Euplotes</taxon>
    </lineage>
</organism>
<accession>A0A7S3NHD3</accession>
<dbReference type="SUPFAM" id="SSF56112">
    <property type="entry name" value="Protein kinase-like (PK-like)"/>
    <property type="match status" value="1"/>
</dbReference>
<evidence type="ECO:0000313" key="7">
    <source>
        <dbReference type="EMBL" id="CAE0358081.1"/>
    </source>
</evidence>
<dbReference type="GO" id="GO:0004674">
    <property type="term" value="F:protein serine/threonine kinase activity"/>
    <property type="evidence" value="ECO:0007669"/>
    <property type="project" value="UniProtKB-KW"/>
</dbReference>
<dbReference type="AlphaFoldDB" id="A0A7S3NHD3"/>
<dbReference type="PANTHER" id="PTHR24351">
    <property type="entry name" value="RIBOSOMAL PROTEIN S6 KINASE"/>
    <property type="match status" value="1"/>
</dbReference>
<evidence type="ECO:0000256" key="3">
    <source>
        <dbReference type="ARBA" id="ARBA00022741"/>
    </source>
</evidence>
<dbReference type="InterPro" id="IPR000961">
    <property type="entry name" value="AGC-kinase_C"/>
</dbReference>
<sequence>MKKEFSEDAKDLIVKLLEPKPSLRIGHGPDGAKNIKQHPFFSQIDWEQLYNKAIEPPFVPVVQNDEDISQIDTLFTKELPQETPVVSKLKDHEKAQNHFGGFTFERRDILSMQNKLQETKSKSSKSKK</sequence>
<dbReference type="PROSITE" id="PS51285">
    <property type="entry name" value="AGC_KINASE_CTER"/>
    <property type="match status" value="1"/>
</dbReference>
<dbReference type="InterPro" id="IPR011009">
    <property type="entry name" value="Kinase-like_dom_sf"/>
</dbReference>
<keyword evidence="4" id="KW-0418">Kinase</keyword>